<comment type="caution">
    <text evidence="2">The sequence shown here is derived from an EMBL/GenBank/DDBJ whole genome shotgun (WGS) entry which is preliminary data.</text>
</comment>
<evidence type="ECO:0000259" key="1">
    <source>
        <dbReference type="Pfam" id="PF02897"/>
    </source>
</evidence>
<protein>
    <recommendedName>
        <fullName evidence="1">Peptidase S9A N-terminal domain-containing protein</fullName>
    </recommendedName>
</protein>
<dbReference type="RefSeq" id="WP_276201108.1">
    <property type="nucleotide sequence ID" value="NZ_JARJGR010000446.1"/>
</dbReference>
<reference evidence="2" key="1">
    <citation type="submission" date="2023-03" db="EMBL/GenBank/DDBJ databases">
        <title>A Study on Prevalence and Characterization of Enterobacter cloacae strains in China.</title>
        <authorList>
            <person name="Zheng Z."/>
        </authorList>
    </citation>
    <scope>NUCLEOTIDE SEQUENCE</scope>
    <source>
        <strain evidence="2">EC77</strain>
    </source>
</reference>
<name>A0AAW6NIA4_ENTCL</name>
<dbReference type="GO" id="GO:0004252">
    <property type="term" value="F:serine-type endopeptidase activity"/>
    <property type="evidence" value="ECO:0007669"/>
    <property type="project" value="InterPro"/>
</dbReference>
<feature type="non-terminal residue" evidence="2">
    <location>
        <position position="45"/>
    </location>
</feature>
<dbReference type="InterPro" id="IPR023302">
    <property type="entry name" value="Pept_S9A_N"/>
</dbReference>
<dbReference type="InterPro" id="IPR029058">
    <property type="entry name" value="AB_hydrolase_fold"/>
</dbReference>
<evidence type="ECO:0000313" key="2">
    <source>
        <dbReference type="EMBL" id="MDF3636229.1"/>
    </source>
</evidence>
<evidence type="ECO:0000313" key="3">
    <source>
        <dbReference type="Proteomes" id="UP001215180"/>
    </source>
</evidence>
<accession>A0AAW6NIA4</accession>
<feature type="domain" description="Peptidase S9A N-terminal" evidence="1">
    <location>
        <begin position="3"/>
        <end position="45"/>
    </location>
</feature>
<organism evidence="2 3">
    <name type="scientific">Enterobacter cloacae</name>
    <dbReference type="NCBI Taxonomy" id="550"/>
    <lineage>
        <taxon>Bacteria</taxon>
        <taxon>Pseudomonadati</taxon>
        <taxon>Pseudomonadota</taxon>
        <taxon>Gammaproteobacteria</taxon>
        <taxon>Enterobacterales</taxon>
        <taxon>Enterobacteriaceae</taxon>
        <taxon>Enterobacter</taxon>
        <taxon>Enterobacter cloacae complex</taxon>
    </lineage>
</organism>
<dbReference type="Gene3D" id="3.40.50.1820">
    <property type="entry name" value="alpha/beta hydrolase"/>
    <property type="match status" value="1"/>
</dbReference>
<gene>
    <name evidence="2" type="ORF">P3S46_03210</name>
</gene>
<dbReference type="AlphaFoldDB" id="A0AAW6NIA4"/>
<dbReference type="Pfam" id="PF02897">
    <property type="entry name" value="Peptidase_S9_N"/>
    <property type="match status" value="1"/>
</dbReference>
<dbReference type="Proteomes" id="UP001215180">
    <property type="component" value="Unassembled WGS sequence"/>
</dbReference>
<dbReference type="EMBL" id="JARJGR010000446">
    <property type="protein sequence ID" value="MDF3636229.1"/>
    <property type="molecule type" value="Genomic_DNA"/>
</dbReference>
<sequence>MPPKARRTPYAITTHGDTRIDNYYWLRDDSRSRPEVLDYLHEEND</sequence>
<proteinExistence type="predicted"/>
<dbReference type="SUPFAM" id="SSF50993">
    <property type="entry name" value="Peptidase/esterase 'gauge' domain"/>
    <property type="match status" value="1"/>
</dbReference>